<dbReference type="InParanoid" id="B9RKU9"/>
<gene>
    <name evidence="1" type="ORF">RCOM_1053560</name>
</gene>
<dbReference type="eggNOG" id="ENOG502S9UX">
    <property type="taxonomic scope" value="Eukaryota"/>
</dbReference>
<evidence type="ECO:0000313" key="1">
    <source>
        <dbReference type="EMBL" id="EEF48297.1"/>
    </source>
</evidence>
<accession>B9RKU9</accession>
<dbReference type="EMBL" id="EQ973784">
    <property type="protein sequence ID" value="EEF48297.1"/>
    <property type="molecule type" value="Genomic_DNA"/>
</dbReference>
<dbReference type="InterPro" id="IPR053350">
    <property type="entry name" value="CV_Inducer"/>
</dbReference>
<keyword evidence="2" id="KW-1185">Reference proteome</keyword>
<reference evidence="2" key="1">
    <citation type="journal article" date="2010" name="Nat. Biotechnol.">
        <title>Draft genome sequence of the oilseed species Ricinus communis.</title>
        <authorList>
            <person name="Chan A.P."/>
            <person name="Crabtree J."/>
            <person name="Zhao Q."/>
            <person name="Lorenzi H."/>
            <person name="Orvis J."/>
            <person name="Puiu D."/>
            <person name="Melake-Berhan A."/>
            <person name="Jones K.M."/>
            <person name="Redman J."/>
            <person name="Chen G."/>
            <person name="Cahoon E.B."/>
            <person name="Gedil M."/>
            <person name="Stanke M."/>
            <person name="Haas B.J."/>
            <person name="Wortman J.R."/>
            <person name="Fraser-Liggett C.M."/>
            <person name="Ravel J."/>
            <person name="Rabinowicz P.D."/>
        </authorList>
    </citation>
    <scope>NUCLEOTIDE SEQUENCE [LARGE SCALE GENOMIC DNA]</scope>
    <source>
        <strain evidence="2">cv. Hale</strain>
    </source>
</reference>
<organism evidence="1 2">
    <name type="scientific">Ricinus communis</name>
    <name type="common">Castor bean</name>
    <dbReference type="NCBI Taxonomy" id="3988"/>
    <lineage>
        <taxon>Eukaryota</taxon>
        <taxon>Viridiplantae</taxon>
        <taxon>Streptophyta</taxon>
        <taxon>Embryophyta</taxon>
        <taxon>Tracheophyta</taxon>
        <taxon>Spermatophyta</taxon>
        <taxon>Magnoliopsida</taxon>
        <taxon>eudicotyledons</taxon>
        <taxon>Gunneridae</taxon>
        <taxon>Pentapetalae</taxon>
        <taxon>rosids</taxon>
        <taxon>fabids</taxon>
        <taxon>Malpighiales</taxon>
        <taxon>Euphorbiaceae</taxon>
        <taxon>Acalyphoideae</taxon>
        <taxon>Acalypheae</taxon>
        <taxon>Ricinus</taxon>
    </lineage>
</organism>
<evidence type="ECO:0000313" key="2">
    <source>
        <dbReference type="Proteomes" id="UP000008311"/>
    </source>
</evidence>
<proteinExistence type="predicted"/>
<dbReference type="STRING" id="3988.B9RKU9"/>
<dbReference type="KEGG" id="rcu:8284834"/>
<dbReference type="Proteomes" id="UP000008311">
    <property type="component" value="Unassembled WGS sequence"/>
</dbReference>
<dbReference type="PANTHER" id="PTHR37210">
    <property type="entry name" value="EXPRESSED PROTEIN"/>
    <property type="match status" value="1"/>
</dbReference>
<name>B9RKU9_RICCO</name>
<dbReference type="PANTHER" id="PTHR37210:SF2">
    <property type="entry name" value="PROTEIN CHLOROPLAST VESICULATION"/>
    <property type="match status" value="1"/>
</dbReference>
<protein>
    <submittedName>
        <fullName evidence="1">Uncharacterized protein</fullName>
    </submittedName>
</protein>
<dbReference type="OrthoDB" id="1892100at2759"/>
<dbReference type="AlphaFoldDB" id="B9RKU9"/>
<sequence>MAITTSCCLNMNIPPPTSASSLPSSSSTTKPTAQASWFKNEKWRSQCVLGMACMIIGLEMDNLVNEETNLAMAAENSSSVVELKVKPKTRRWSDKRMCPPWRLNSLETIVPENLPRPSARRRWEATGYSKIDPAPAPARKVSVKSIMIMDNCFTM</sequence>
<dbReference type="FunCoup" id="B9RKU9">
    <property type="interactions" value="43"/>
</dbReference>